<sequence length="665" mass="69799">MSTENYDPCYPDQPVVDQYLPVWARQPAFGPKPAFIWADDDRRAGGGGGSPSYAAVTYSELNAAAQWMALGLLETVRRGDTVLLLAAPGLRLVKLIFACQRAGLVAVPMSPPDPSKLGASAAHRRLLRAVAQTRPAAAVADAGYIGAVMECPVAELKRLRWVPAGHLESRRAPGDAATAAAASGGPGYYGGCAAGETYLIQYTSGATGAPRPVVVTAGAAAHNVRAARKAYGLHPGSVVASWLPQHHDCGLMFLLLTVVAGATCVLASPAAFVRRPRLWLELVAEFRATCTPVPSFALPLVLRRGRRPGRGARPLDLGTLRNLILVNEPIYESSVVEFVEEFGRAGLDAAAISPSYGLAENCTFVSTAWRGTEAKLPSGRWLSLPSYKKLLPSARLPPLLASSPREEPEIDIAIVDGQTGEPVEDGVEGEIWVSSPSNASGYLGQLSASREVFGARLPGRAAGARFVRTGDCGVVRGAERYLYVLGRSADAIAIATGDGRRRVHAHYVETAAFGSSPGSLRGGCVAAFATPLTSASSVVVVAELQKGRSNNVHPSSICDSIRRAVWEQEGVKVGHVVLAEIGAVPKTTSGKLRRGSAREMLAGELIPKVFEALYDEDDKGGGNEVEVRGTSWAPGEAGSGEVAAGMVVMASGSASSQRLRLQSSL</sequence>
<dbReference type="InterPro" id="IPR000873">
    <property type="entry name" value="AMP-dep_synth/lig_dom"/>
</dbReference>
<reference evidence="3" key="1">
    <citation type="submission" date="2020-05" db="EMBL/GenBank/DDBJ databases">
        <title>WGS assembly of Panicum virgatum.</title>
        <authorList>
            <person name="Lovell J.T."/>
            <person name="Jenkins J."/>
            <person name="Shu S."/>
            <person name="Juenger T.E."/>
            <person name="Schmutz J."/>
        </authorList>
    </citation>
    <scope>NUCLEOTIDE SEQUENCE</scope>
    <source>
        <strain evidence="3">AP13</strain>
    </source>
</reference>
<evidence type="ECO:0000256" key="1">
    <source>
        <dbReference type="SAM" id="Phobius"/>
    </source>
</evidence>
<keyword evidence="4" id="KW-1185">Reference proteome</keyword>
<proteinExistence type="predicted"/>
<dbReference type="InterPro" id="IPR045851">
    <property type="entry name" value="AMP-bd_C_sf"/>
</dbReference>
<keyword evidence="1" id="KW-0472">Membrane</keyword>
<evidence type="ECO:0000313" key="3">
    <source>
        <dbReference type="EMBL" id="KAG2599372.1"/>
    </source>
</evidence>
<accession>A0A8T0SIT6</accession>
<name>A0A8T0SIT6_PANVG</name>
<dbReference type="Gene3D" id="3.40.50.12780">
    <property type="entry name" value="N-terminal domain of ligase-like"/>
    <property type="match status" value="1"/>
</dbReference>
<dbReference type="SUPFAM" id="SSF56801">
    <property type="entry name" value="Acetyl-CoA synthetase-like"/>
    <property type="match status" value="1"/>
</dbReference>
<feature type="domain" description="AMP-dependent synthetase/ligase" evidence="2">
    <location>
        <begin position="51"/>
        <end position="443"/>
    </location>
</feature>
<comment type="caution">
    <text evidence="3">The sequence shown here is derived from an EMBL/GenBank/DDBJ whole genome shotgun (WGS) entry which is preliminary data.</text>
</comment>
<dbReference type="Pfam" id="PF00501">
    <property type="entry name" value="AMP-binding"/>
    <property type="match status" value="1"/>
</dbReference>
<protein>
    <recommendedName>
        <fullName evidence="2">AMP-dependent synthetase/ligase domain-containing protein</fullName>
    </recommendedName>
</protein>
<evidence type="ECO:0000313" key="4">
    <source>
        <dbReference type="Proteomes" id="UP000823388"/>
    </source>
</evidence>
<keyword evidence="1" id="KW-0812">Transmembrane</keyword>
<feature type="transmembrane region" description="Helical" evidence="1">
    <location>
        <begin position="251"/>
        <end position="273"/>
    </location>
</feature>
<dbReference type="OrthoDB" id="69964at2759"/>
<dbReference type="Proteomes" id="UP000823388">
    <property type="component" value="Chromosome 5K"/>
</dbReference>
<dbReference type="Gene3D" id="3.30.300.30">
    <property type="match status" value="1"/>
</dbReference>
<dbReference type="PANTHER" id="PTHR22754">
    <property type="entry name" value="DISCO-INTERACTING PROTEIN 2 DIP2 -RELATED"/>
    <property type="match status" value="1"/>
</dbReference>
<dbReference type="AlphaFoldDB" id="A0A8T0SIT6"/>
<organism evidence="3 4">
    <name type="scientific">Panicum virgatum</name>
    <name type="common">Blackwell switchgrass</name>
    <dbReference type="NCBI Taxonomy" id="38727"/>
    <lineage>
        <taxon>Eukaryota</taxon>
        <taxon>Viridiplantae</taxon>
        <taxon>Streptophyta</taxon>
        <taxon>Embryophyta</taxon>
        <taxon>Tracheophyta</taxon>
        <taxon>Spermatophyta</taxon>
        <taxon>Magnoliopsida</taxon>
        <taxon>Liliopsida</taxon>
        <taxon>Poales</taxon>
        <taxon>Poaceae</taxon>
        <taxon>PACMAD clade</taxon>
        <taxon>Panicoideae</taxon>
        <taxon>Panicodae</taxon>
        <taxon>Paniceae</taxon>
        <taxon>Panicinae</taxon>
        <taxon>Panicum</taxon>
        <taxon>Panicum sect. Hiantes</taxon>
    </lineage>
</organism>
<dbReference type="EMBL" id="CM029045">
    <property type="protein sequence ID" value="KAG2599372.1"/>
    <property type="molecule type" value="Genomic_DNA"/>
</dbReference>
<dbReference type="InterPro" id="IPR042099">
    <property type="entry name" value="ANL_N_sf"/>
</dbReference>
<dbReference type="PANTHER" id="PTHR22754:SF40">
    <property type="entry name" value="OS01G0636300 PROTEIN"/>
    <property type="match status" value="1"/>
</dbReference>
<gene>
    <name evidence="3" type="ORF">PVAP13_5KG451300</name>
</gene>
<evidence type="ECO:0000259" key="2">
    <source>
        <dbReference type="Pfam" id="PF00501"/>
    </source>
</evidence>
<keyword evidence="1" id="KW-1133">Transmembrane helix</keyword>